<comment type="caution">
    <text evidence="2">The sequence shown here is derived from an EMBL/GenBank/DDBJ whole genome shotgun (WGS) entry which is preliminary data.</text>
</comment>
<name>A0A8J3R7K7_9ACTN</name>
<feature type="transmembrane region" description="Helical" evidence="1">
    <location>
        <begin position="26"/>
        <end position="43"/>
    </location>
</feature>
<accession>A0A8J3R7K7</accession>
<protein>
    <submittedName>
        <fullName evidence="2">Uncharacterized protein</fullName>
    </submittedName>
</protein>
<dbReference type="AlphaFoldDB" id="A0A8J3R7K7"/>
<sequence>MRLYLLFVLAFLNAAAAVAARSPLYALAAALFLAAAAHSIHSSRR</sequence>
<keyword evidence="1" id="KW-0812">Transmembrane</keyword>
<organism evidence="2 3">
    <name type="scientific">Rugosimonospora africana</name>
    <dbReference type="NCBI Taxonomy" id="556532"/>
    <lineage>
        <taxon>Bacteria</taxon>
        <taxon>Bacillati</taxon>
        <taxon>Actinomycetota</taxon>
        <taxon>Actinomycetes</taxon>
        <taxon>Micromonosporales</taxon>
        <taxon>Micromonosporaceae</taxon>
        <taxon>Rugosimonospora</taxon>
    </lineage>
</organism>
<keyword evidence="1" id="KW-0472">Membrane</keyword>
<keyword evidence="3" id="KW-1185">Reference proteome</keyword>
<reference evidence="2" key="1">
    <citation type="submission" date="2021-01" db="EMBL/GenBank/DDBJ databases">
        <title>Whole genome shotgun sequence of Rugosimonospora africana NBRC 104875.</title>
        <authorList>
            <person name="Komaki H."/>
            <person name="Tamura T."/>
        </authorList>
    </citation>
    <scope>NUCLEOTIDE SEQUENCE</scope>
    <source>
        <strain evidence="2">NBRC 104875</strain>
    </source>
</reference>
<evidence type="ECO:0000313" key="3">
    <source>
        <dbReference type="Proteomes" id="UP000642748"/>
    </source>
</evidence>
<keyword evidence="1" id="KW-1133">Transmembrane helix</keyword>
<dbReference type="EMBL" id="BONZ01000134">
    <property type="protein sequence ID" value="GIH21486.1"/>
    <property type="molecule type" value="Genomic_DNA"/>
</dbReference>
<dbReference type="Proteomes" id="UP000642748">
    <property type="component" value="Unassembled WGS sequence"/>
</dbReference>
<evidence type="ECO:0000313" key="2">
    <source>
        <dbReference type="EMBL" id="GIH21486.1"/>
    </source>
</evidence>
<proteinExistence type="predicted"/>
<dbReference type="RefSeq" id="WP_203924863.1">
    <property type="nucleotide sequence ID" value="NZ_BONZ01000134.1"/>
</dbReference>
<gene>
    <name evidence="2" type="ORF">Raf01_96580</name>
</gene>
<evidence type="ECO:0000256" key="1">
    <source>
        <dbReference type="SAM" id="Phobius"/>
    </source>
</evidence>